<comment type="similarity">
    <text evidence="2">Belongs to the EamA transporter family.</text>
</comment>
<feature type="transmembrane region" description="Helical" evidence="6">
    <location>
        <begin position="22"/>
        <end position="41"/>
    </location>
</feature>
<dbReference type="InterPro" id="IPR050638">
    <property type="entry name" value="AA-Vitamin_Transporters"/>
</dbReference>
<accession>A0ABW4L526</accession>
<dbReference type="Pfam" id="PF00892">
    <property type="entry name" value="EamA"/>
    <property type="match status" value="1"/>
</dbReference>
<feature type="domain" description="EamA" evidence="7">
    <location>
        <begin position="141"/>
        <end position="241"/>
    </location>
</feature>
<protein>
    <submittedName>
        <fullName evidence="8">EamA family transporter</fullName>
    </submittedName>
</protein>
<keyword evidence="5 6" id="KW-0472">Membrane</keyword>
<evidence type="ECO:0000256" key="2">
    <source>
        <dbReference type="ARBA" id="ARBA00007362"/>
    </source>
</evidence>
<dbReference type="InterPro" id="IPR000620">
    <property type="entry name" value="EamA_dom"/>
</dbReference>
<evidence type="ECO:0000256" key="3">
    <source>
        <dbReference type="ARBA" id="ARBA00022692"/>
    </source>
</evidence>
<reference evidence="9" key="1">
    <citation type="journal article" date="2019" name="Int. J. Syst. Evol. Microbiol.">
        <title>The Global Catalogue of Microorganisms (GCM) 10K type strain sequencing project: providing services to taxonomists for standard genome sequencing and annotation.</title>
        <authorList>
            <consortium name="The Broad Institute Genomics Platform"/>
            <consortium name="The Broad Institute Genome Sequencing Center for Infectious Disease"/>
            <person name="Wu L."/>
            <person name="Ma J."/>
        </authorList>
    </citation>
    <scope>NUCLEOTIDE SEQUENCE [LARGE SCALE GENOMIC DNA]</scope>
    <source>
        <strain evidence="9">JCM 17130</strain>
    </source>
</reference>
<proteinExistence type="inferred from homology"/>
<dbReference type="RefSeq" id="WP_388007074.1">
    <property type="nucleotide sequence ID" value="NZ_JBHUEE010000006.1"/>
</dbReference>
<dbReference type="SUPFAM" id="SSF103481">
    <property type="entry name" value="Multidrug resistance efflux transporter EmrE"/>
    <property type="match status" value="2"/>
</dbReference>
<feature type="transmembrane region" description="Helical" evidence="6">
    <location>
        <begin position="48"/>
        <end position="69"/>
    </location>
</feature>
<keyword evidence="4 6" id="KW-1133">Transmembrane helix</keyword>
<organism evidence="8 9">
    <name type="scientific">Georgenia deserti</name>
    <dbReference type="NCBI Taxonomy" id="2093781"/>
    <lineage>
        <taxon>Bacteria</taxon>
        <taxon>Bacillati</taxon>
        <taxon>Actinomycetota</taxon>
        <taxon>Actinomycetes</taxon>
        <taxon>Micrococcales</taxon>
        <taxon>Bogoriellaceae</taxon>
        <taxon>Georgenia</taxon>
    </lineage>
</organism>
<dbReference type="PANTHER" id="PTHR32322:SF2">
    <property type="entry name" value="EAMA DOMAIN-CONTAINING PROTEIN"/>
    <property type="match status" value="1"/>
</dbReference>
<evidence type="ECO:0000256" key="5">
    <source>
        <dbReference type="ARBA" id="ARBA00023136"/>
    </source>
</evidence>
<keyword evidence="3 6" id="KW-0812">Transmembrane</keyword>
<comment type="caution">
    <text evidence="8">The sequence shown here is derived from an EMBL/GenBank/DDBJ whole genome shotgun (WGS) entry which is preliminary data.</text>
</comment>
<evidence type="ECO:0000259" key="7">
    <source>
        <dbReference type="Pfam" id="PF00892"/>
    </source>
</evidence>
<gene>
    <name evidence="8" type="ORF">ACFSE6_11965</name>
</gene>
<feature type="transmembrane region" description="Helical" evidence="6">
    <location>
        <begin position="195"/>
        <end position="218"/>
    </location>
</feature>
<name>A0ABW4L526_9MICO</name>
<feature type="transmembrane region" description="Helical" evidence="6">
    <location>
        <begin position="225"/>
        <end position="242"/>
    </location>
</feature>
<dbReference type="PANTHER" id="PTHR32322">
    <property type="entry name" value="INNER MEMBRANE TRANSPORTER"/>
    <property type="match status" value="1"/>
</dbReference>
<keyword evidence="9" id="KW-1185">Reference proteome</keyword>
<feature type="transmembrane region" description="Helical" evidence="6">
    <location>
        <begin position="75"/>
        <end position="94"/>
    </location>
</feature>
<feature type="transmembrane region" description="Helical" evidence="6">
    <location>
        <begin position="132"/>
        <end position="154"/>
    </location>
</feature>
<evidence type="ECO:0000256" key="6">
    <source>
        <dbReference type="SAM" id="Phobius"/>
    </source>
</evidence>
<feature type="transmembrane region" description="Helical" evidence="6">
    <location>
        <begin position="166"/>
        <end position="189"/>
    </location>
</feature>
<dbReference type="Proteomes" id="UP001597277">
    <property type="component" value="Unassembled WGS sequence"/>
</dbReference>
<sequence length="243" mass="24996">MLDRDHHVCDGAPAHTRRRRRLGAGSGIGTGLAMTFLFRGLSRGAMSVVVPISAVGGVTLPVVVSVAFLGERPAFVTWVGILIALPAFWSISKGTFGATSVSRHSIYDALTASGGIAIQYLCLAQADPASGLWPILSGRATAVMTILLAAVVLIRNAPARKPATSSLSALTLSLGAGVLAAAALAAYLYALRTEFVTVSVVLSSLYPVVPVIVGLLFLSERIHRSQAVGLVAALGATVLIALA</sequence>
<evidence type="ECO:0000256" key="1">
    <source>
        <dbReference type="ARBA" id="ARBA00004141"/>
    </source>
</evidence>
<dbReference type="Gene3D" id="1.10.3730.20">
    <property type="match status" value="1"/>
</dbReference>
<dbReference type="InterPro" id="IPR037185">
    <property type="entry name" value="EmrE-like"/>
</dbReference>
<evidence type="ECO:0000313" key="8">
    <source>
        <dbReference type="EMBL" id="MFD1718553.1"/>
    </source>
</evidence>
<comment type="subcellular location">
    <subcellularLocation>
        <location evidence="1">Membrane</location>
        <topology evidence="1">Multi-pass membrane protein</topology>
    </subcellularLocation>
</comment>
<evidence type="ECO:0000256" key="4">
    <source>
        <dbReference type="ARBA" id="ARBA00022989"/>
    </source>
</evidence>
<evidence type="ECO:0000313" key="9">
    <source>
        <dbReference type="Proteomes" id="UP001597277"/>
    </source>
</evidence>
<dbReference type="EMBL" id="JBHUEE010000006">
    <property type="protein sequence ID" value="MFD1718553.1"/>
    <property type="molecule type" value="Genomic_DNA"/>
</dbReference>